<feature type="non-terminal residue" evidence="1">
    <location>
        <position position="103"/>
    </location>
</feature>
<name>A0ABQ7SCN3_9ACAR</name>
<accession>A0ABQ7SCN3</accession>
<dbReference type="Proteomes" id="UP000825002">
    <property type="component" value="Unassembled WGS sequence"/>
</dbReference>
<keyword evidence="2" id="KW-1185">Reference proteome</keyword>
<proteinExistence type="predicted"/>
<evidence type="ECO:0000313" key="2">
    <source>
        <dbReference type="Proteomes" id="UP000825002"/>
    </source>
</evidence>
<gene>
    <name evidence="1" type="ORF">GZH46_00260</name>
</gene>
<dbReference type="Gene3D" id="3.40.30.10">
    <property type="entry name" value="Glutaredoxin"/>
    <property type="match status" value="1"/>
</dbReference>
<evidence type="ECO:0000313" key="1">
    <source>
        <dbReference type="EMBL" id="KAG9511175.1"/>
    </source>
</evidence>
<comment type="caution">
    <text evidence="1">The sequence shown here is derived from an EMBL/GenBank/DDBJ whole genome shotgun (WGS) entry which is preliminary data.</text>
</comment>
<dbReference type="EMBL" id="JAIFTH010000024">
    <property type="protein sequence ID" value="KAG9511175.1"/>
    <property type="molecule type" value="Genomic_DNA"/>
</dbReference>
<reference evidence="1 2" key="1">
    <citation type="submission" date="2020-10" db="EMBL/GenBank/DDBJ databases">
        <authorList>
            <person name="Klimov P.B."/>
            <person name="Dyachkov S.M."/>
            <person name="Chetverikov P.E."/>
        </authorList>
    </citation>
    <scope>NUCLEOTIDE SEQUENCE [LARGE SCALE GENOMIC DNA]</scope>
    <source>
        <strain evidence="1">BMOC 18-1129-001#AD2665</strain>
        <tissue evidence="1">Entire mites</tissue>
    </source>
</reference>
<sequence length="103" mass="12165">MPLTVVKVLNEGLSQRPQGDPTKAKTIYEFQARDIDLQMVDFDRYKHTAARGAFDRLNEFQQANREWFSVLGFLSYQFKRRETSVVDLKNYVKTYQICFDLFA</sequence>
<protein>
    <submittedName>
        <fullName evidence="1">Uncharacterized protein</fullName>
    </submittedName>
</protein>
<organism evidence="1 2">
    <name type="scientific">Fragariocoptes setiger</name>
    <dbReference type="NCBI Taxonomy" id="1670756"/>
    <lineage>
        <taxon>Eukaryota</taxon>
        <taxon>Metazoa</taxon>
        <taxon>Ecdysozoa</taxon>
        <taxon>Arthropoda</taxon>
        <taxon>Chelicerata</taxon>
        <taxon>Arachnida</taxon>
        <taxon>Acari</taxon>
        <taxon>Acariformes</taxon>
        <taxon>Trombidiformes</taxon>
        <taxon>Prostigmata</taxon>
        <taxon>Eupodina</taxon>
        <taxon>Eriophyoidea</taxon>
        <taxon>Phytoptidae</taxon>
        <taxon>Fragariocoptes</taxon>
    </lineage>
</organism>